<organism evidence="4 5">
    <name type="scientific">Candidatus Shapirobacteria bacterium CG07_land_8_20_14_0_80_39_18</name>
    <dbReference type="NCBI Taxonomy" id="1974882"/>
    <lineage>
        <taxon>Bacteria</taxon>
        <taxon>Candidatus Shapironibacteriota</taxon>
    </lineage>
</organism>
<feature type="transmembrane region" description="Helical" evidence="1">
    <location>
        <begin position="17"/>
        <end position="40"/>
    </location>
</feature>
<dbReference type="Pfam" id="PF20803">
    <property type="entry name" value="PaaX_M"/>
    <property type="match status" value="1"/>
</dbReference>
<evidence type="ECO:0000259" key="2">
    <source>
        <dbReference type="Pfam" id="PF08223"/>
    </source>
</evidence>
<accession>A0A2M6YRW0</accession>
<dbReference type="PANTHER" id="PTHR30319:SF1">
    <property type="entry name" value="TRANSCRIPTIONAL REPRESSOR PAAX"/>
    <property type="match status" value="1"/>
</dbReference>
<evidence type="ECO:0000313" key="5">
    <source>
        <dbReference type="Proteomes" id="UP000229502"/>
    </source>
</evidence>
<comment type="caution">
    <text evidence="4">The sequence shown here is derived from an EMBL/GenBank/DDBJ whole genome shotgun (WGS) entry which is preliminary data.</text>
</comment>
<dbReference type="GO" id="GO:0006351">
    <property type="term" value="P:DNA-templated transcription"/>
    <property type="evidence" value="ECO:0007669"/>
    <property type="project" value="TreeGrafter"/>
</dbReference>
<dbReference type="InterPro" id="IPR048846">
    <property type="entry name" value="PaaX-like_central"/>
</dbReference>
<dbReference type="EMBL" id="PEWZ01000042">
    <property type="protein sequence ID" value="PIU36001.1"/>
    <property type="molecule type" value="Genomic_DNA"/>
</dbReference>
<evidence type="ECO:0000256" key="1">
    <source>
        <dbReference type="SAM" id="Phobius"/>
    </source>
</evidence>
<proteinExistence type="predicted"/>
<gene>
    <name evidence="4" type="ORF">COT03_00720</name>
</gene>
<dbReference type="Gene3D" id="3.30.70.2650">
    <property type="match status" value="1"/>
</dbReference>
<feature type="domain" description="Transcriptional repressor PaaX-like C-terminal" evidence="2">
    <location>
        <begin position="205"/>
        <end position="265"/>
    </location>
</feature>
<reference evidence="5" key="1">
    <citation type="submission" date="2017-09" db="EMBL/GenBank/DDBJ databases">
        <title>Depth-based differentiation of microbial function through sediment-hosted aquifers and enrichment of novel symbionts in the deep terrestrial subsurface.</title>
        <authorList>
            <person name="Probst A.J."/>
            <person name="Ladd B."/>
            <person name="Jarett J.K."/>
            <person name="Geller-Mcgrath D.E."/>
            <person name="Sieber C.M.K."/>
            <person name="Emerson J.B."/>
            <person name="Anantharaman K."/>
            <person name="Thomas B.C."/>
            <person name="Malmstrom R."/>
            <person name="Stieglmeier M."/>
            <person name="Klingl A."/>
            <person name="Woyke T."/>
            <person name="Ryan C.M."/>
            <person name="Banfield J.F."/>
        </authorList>
    </citation>
    <scope>NUCLEOTIDE SEQUENCE [LARGE SCALE GENOMIC DNA]</scope>
</reference>
<dbReference type="PANTHER" id="PTHR30319">
    <property type="entry name" value="PHENYLACETIC ACID REGULATOR-RELATED TRANSCRIPTIONAL REPRESSOR"/>
    <property type="match status" value="1"/>
</dbReference>
<dbReference type="AlphaFoldDB" id="A0A2M6YRW0"/>
<feature type="domain" description="Transcriptional repressor PaaX-like central Cas2-like" evidence="3">
    <location>
        <begin position="118"/>
        <end position="183"/>
    </location>
</feature>
<evidence type="ECO:0000313" key="4">
    <source>
        <dbReference type="EMBL" id="PIU36001.1"/>
    </source>
</evidence>
<evidence type="ECO:0000259" key="3">
    <source>
        <dbReference type="Pfam" id="PF20803"/>
    </source>
</evidence>
<keyword evidence="1" id="KW-1133">Transmembrane helix</keyword>
<protein>
    <submittedName>
        <fullName evidence="4">Uncharacterized protein</fullName>
    </submittedName>
</protein>
<keyword evidence="1" id="KW-0812">Transmembrane</keyword>
<keyword evidence="1" id="KW-0472">Membrane</keyword>
<name>A0A2M6YRW0_9BACT</name>
<dbReference type="Pfam" id="PF08223">
    <property type="entry name" value="PaaX_C"/>
    <property type="match status" value="1"/>
</dbReference>
<dbReference type="Proteomes" id="UP000229502">
    <property type="component" value="Unassembled WGS sequence"/>
</dbReference>
<dbReference type="InterPro" id="IPR013225">
    <property type="entry name" value="PaaX_C"/>
</dbReference>
<sequence length="269" mass="30904">MASGVKKYELREMVVNLSYGVIATVIDLSLFIVSLQYYSLKEGLKTSVAKATERAFNSALEDVLALGIDKEAVKRAFWKISNKRLIKRGGKSRNFLQITEAGLARLNQKLPVYKEKRVWDTRLYLITYDIPEEAKGKREILRECLKELNCGMLQESVWLTPYNPKGVLKNLVSQYHLPGSIIISDVGKDGSIGDEDLDDLISRVYHLDEINEKYEQFIQRLRKGGLNKIQAYFQFLSVLKEDPQLPFEILPYNWLGDKACRCLQEKYPS</sequence>